<dbReference type="AlphaFoldDB" id="A0A1E5Q5B3"/>
<dbReference type="GO" id="GO:0097367">
    <property type="term" value="F:carbohydrate derivative binding"/>
    <property type="evidence" value="ECO:0007669"/>
    <property type="project" value="InterPro"/>
</dbReference>
<dbReference type="CDD" id="cd05013">
    <property type="entry name" value="SIS_RpiR"/>
    <property type="match status" value="1"/>
</dbReference>
<keyword evidence="2" id="KW-0238">DNA-binding</keyword>
<dbReference type="InterPro" id="IPR001347">
    <property type="entry name" value="SIS_dom"/>
</dbReference>
<dbReference type="PANTHER" id="PTHR30514:SF18">
    <property type="entry name" value="RPIR-FAMILY TRANSCRIPTIONAL REGULATOR"/>
    <property type="match status" value="1"/>
</dbReference>
<dbReference type="InterPro" id="IPR035472">
    <property type="entry name" value="RpiR-like_SIS"/>
</dbReference>
<dbReference type="PROSITE" id="PS51071">
    <property type="entry name" value="HTH_RPIR"/>
    <property type="match status" value="1"/>
</dbReference>
<dbReference type="GO" id="GO:1901135">
    <property type="term" value="P:carbohydrate derivative metabolic process"/>
    <property type="evidence" value="ECO:0007669"/>
    <property type="project" value="InterPro"/>
</dbReference>
<dbReference type="Pfam" id="PF01380">
    <property type="entry name" value="SIS"/>
    <property type="match status" value="1"/>
</dbReference>
<evidence type="ECO:0000259" key="5">
    <source>
        <dbReference type="PROSITE" id="PS51464"/>
    </source>
</evidence>
<reference evidence="7" key="1">
    <citation type="submission" date="2016-07" db="EMBL/GenBank/DDBJ databases">
        <authorList>
            <person name="Florea S."/>
            <person name="Webb J.S."/>
            <person name="Jaromczyk J."/>
            <person name="Schardl C.L."/>
        </authorList>
    </citation>
    <scope>NUCLEOTIDE SEQUENCE [LARGE SCALE GENOMIC DNA]</scope>
    <source>
        <strain evidence="7">MV-1</strain>
    </source>
</reference>
<dbReference type="Gene3D" id="3.40.50.10490">
    <property type="entry name" value="Glucose-6-phosphate isomerase like protein, domain 1"/>
    <property type="match status" value="1"/>
</dbReference>
<evidence type="ECO:0000259" key="4">
    <source>
        <dbReference type="PROSITE" id="PS51071"/>
    </source>
</evidence>
<dbReference type="InterPro" id="IPR046348">
    <property type="entry name" value="SIS_dom_sf"/>
</dbReference>
<keyword evidence="3" id="KW-0804">Transcription</keyword>
<dbReference type="SUPFAM" id="SSF46689">
    <property type="entry name" value="Homeodomain-like"/>
    <property type="match status" value="1"/>
</dbReference>
<proteinExistence type="predicted"/>
<dbReference type="PANTHER" id="PTHR30514">
    <property type="entry name" value="GLUCOKINASE"/>
    <property type="match status" value="1"/>
</dbReference>
<evidence type="ECO:0000256" key="3">
    <source>
        <dbReference type="ARBA" id="ARBA00023163"/>
    </source>
</evidence>
<dbReference type="RefSeq" id="WP_069958825.1">
    <property type="nucleotide sequence ID" value="NZ_MCGG01000052.1"/>
</dbReference>
<comment type="caution">
    <text evidence="6">The sequence shown here is derived from an EMBL/GenBank/DDBJ whole genome shotgun (WGS) entry which is preliminary data.</text>
</comment>
<dbReference type="InterPro" id="IPR047640">
    <property type="entry name" value="RpiR-like"/>
</dbReference>
<dbReference type="InterPro" id="IPR036388">
    <property type="entry name" value="WH-like_DNA-bd_sf"/>
</dbReference>
<evidence type="ECO:0000256" key="1">
    <source>
        <dbReference type="ARBA" id="ARBA00023015"/>
    </source>
</evidence>
<feature type="domain" description="HTH rpiR-type" evidence="4">
    <location>
        <begin position="4"/>
        <end position="80"/>
    </location>
</feature>
<dbReference type="EMBL" id="MCGG01000052">
    <property type="protein sequence ID" value="OEJ65366.1"/>
    <property type="molecule type" value="Genomic_DNA"/>
</dbReference>
<dbReference type="InterPro" id="IPR000281">
    <property type="entry name" value="HTH_RpiR"/>
</dbReference>
<dbReference type="SUPFAM" id="SSF53697">
    <property type="entry name" value="SIS domain"/>
    <property type="match status" value="1"/>
</dbReference>
<dbReference type="GO" id="GO:0003677">
    <property type="term" value="F:DNA binding"/>
    <property type="evidence" value="ECO:0007669"/>
    <property type="project" value="UniProtKB-KW"/>
</dbReference>
<evidence type="ECO:0000256" key="2">
    <source>
        <dbReference type="ARBA" id="ARBA00023125"/>
    </source>
</evidence>
<evidence type="ECO:0000313" key="7">
    <source>
        <dbReference type="Proteomes" id="UP000095347"/>
    </source>
</evidence>
<dbReference type="OrthoDB" id="9814676at2"/>
<dbReference type="STRING" id="28181.BEN30_14710"/>
<dbReference type="GO" id="GO:0003700">
    <property type="term" value="F:DNA-binding transcription factor activity"/>
    <property type="evidence" value="ECO:0007669"/>
    <property type="project" value="InterPro"/>
</dbReference>
<feature type="domain" description="SIS" evidence="5">
    <location>
        <begin position="130"/>
        <end position="274"/>
    </location>
</feature>
<evidence type="ECO:0000313" key="6">
    <source>
        <dbReference type="EMBL" id="OEJ65366.1"/>
    </source>
</evidence>
<dbReference type="Proteomes" id="UP000095347">
    <property type="component" value="Unassembled WGS sequence"/>
</dbReference>
<sequence>MNFEEIIARLESAFAHLSPQLKHAARYVIDNPDDVALYSMRQLAAHADVHPSTMVRLAREMGFEGHAQFQEPFQVRLRSKPKVSYVGGARELQARGGNGNTASLISEMFDMECTAFQALHQQDNLDDIIKASEILCGARNIFAVGARSMYPVAFYFHYACRMFTNNVHLVGGHGGTFADQLRGVGKGDVVLATSFSPYSRNTVRAVDYALEHGAQVVAVTDSSVSPIARQKETMTILVSNESPSLFHSIVPAMAVIEALVMLMIARGGAKALTALEHSEEQLNGFDAYWLDKVTRVRR</sequence>
<dbReference type="Pfam" id="PF01418">
    <property type="entry name" value="HTH_6"/>
    <property type="match status" value="1"/>
</dbReference>
<keyword evidence="1" id="KW-0805">Transcription regulation</keyword>
<dbReference type="Gene3D" id="1.10.10.10">
    <property type="entry name" value="Winged helix-like DNA-binding domain superfamily/Winged helix DNA-binding domain"/>
    <property type="match status" value="1"/>
</dbReference>
<evidence type="ECO:0008006" key="8">
    <source>
        <dbReference type="Google" id="ProtNLM"/>
    </source>
</evidence>
<name>A0A1E5Q5B3_9PROT</name>
<gene>
    <name evidence="6" type="ORF">BEN30_14710</name>
</gene>
<protein>
    <recommendedName>
        <fullName evidence="8">Transcriptional regulator</fullName>
    </recommendedName>
</protein>
<organism evidence="6 7">
    <name type="scientific">Magnetovibrio blakemorei</name>
    <dbReference type="NCBI Taxonomy" id="28181"/>
    <lineage>
        <taxon>Bacteria</taxon>
        <taxon>Pseudomonadati</taxon>
        <taxon>Pseudomonadota</taxon>
        <taxon>Alphaproteobacteria</taxon>
        <taxon>Rhodospirillales</taxon>
        <taxon>Magnetovibrionaceae</taxon>
        <taxon>Magnetovibrio</taxon>
    </lineage>
</organism>
<dbReference type="PROSITE" id="PS51464">
    <property type="entry name" value="SIS"/>
    <property type="match status" value="1"/>
</dbReference>
<keyword evidence="7" id="KW-1185">Reference proteome</keyword>
<dbReference type="InterPro" id="IPR009057">
    <property type="entry name" value="Homeodomain-like_sf"/>
</dbReference>
<accession>A0A1E5Q5B3</accession>